<evidence type="ECO:0000313" key="8">
    <source>
        <dbReference type="Proteomes" id="UP001523565"/>
    </source>
</evidence>
<gene>
    <name evidence="7" type="ORF">NK118_02490</name>
</gene>
<comment type="similarity">
    <text evidence="2">Belongs to the methyl-accepting chemotaxis (MCP) protein family.</text>
</comment>
<dbReference type="Gene3D" id="6.10.340.10">
    <property type="match status" value="1"/>
</dbReference>
<keyword evidence="4" id="KW-1133">Transmembrane helix</keyword>
<dbReference type="SMART" id="SM00283">
    <property type="entry name" value="MA"/>
    <property type="match status" value="1"/>
</dbReference>
<dbReference type="Gene3D" id="1.10.287.950">
    <property type="entry name" value="Methyl-accepting chemotaxis protein"/>
    <property type="match status" value="1"/>
</dbReference>
<evidence type="ECO:0000256" key="4">
    <source>
        <dbReference type="SAM" id="Phobius"/>
    </source>
</evidence>
<organism evidence="7 8">
    <name type="scientific">Ohessyouella blattaphilus</name>
    <dbReference type="NCBI Taxonomy" id="2949333"/>
    <lineage>
        <taxon>Bacteria</taxon>
        <taxon>Bacillati</taxon>
        <taxon>Bacillota</taxon>
        <taxon>Clostridia</taxon>
        <taxon>Lachnospirales</taxon>
        <taxon>Lachnospiraceae</taxon>
        <taxon>Ohessyouella</taxon>
    </lineage>
</organism>
<reference evidence="7 8" key="1">
    <citation type="journal article" date="2022" name="Genome Biol. Evol.">
        <title>Host diet, physiology and behaviors set the stage for Lachnospiraceae cladogenesis.</title>
        <authorList>
            <person name="Vera-Ponce De Leon A."/>
            <person name="Schneider M."/>
            <person name="Jahnes B.C."/>
            <person name="Sadowski V."/>
            <person name="Camuy-Velez L.A."/>
            <person name="Duan J."/>
            <person name="Sabree Z.L."/>
        </authorList>
    </citation>
    <scope>NUCLEOTIDE SEQUENCE [LARGE SCALE GENOMIC DNA]</scope>
    <source>
        <strain evidence="7 8">PAL227</strain>
    </source>
</reference>
<dbReference type="RefSeq" id="WP_262068018.1">
    <property type="nucleotide sequence ID" value="NZ_JAMXOC010000002.1"/>
</dbReference>
<dbReference type="CDD" id="cd11386">
    <property type="entry name" value="MCP_signal"/>
    <property type="match status" value="1"/>
</dbReference>
<dbReference type="PANTHER" id="PTHR43531">
    <property type="entry name" value="PROTEIN ICFG"/>
    <property type="match status" value="1"/>
</dbReference>
<proteinExistence type="inferred from homology"/>
<dbReference type="InterPro" id="IPR051310">
    <property type="entry name" value="MCP_chemotaxis"/>
</dbReference>
<feature type="domain" description="Methyl-accepting transducer" evidence="5">
    <location>
        <begin position="325"/>
        <end position="554"/>
    </location>
</feature>
<evidence type="ECO:0000259" key="6">
    <source>
        <dbReference type="PROSITE" id="PS50885"/>
    </source>
</evidence>
<dbReference type="EMBL" id="JAMZFV010000002">
    <property type="protein sequence ID" value="MCP1109111.1"/>
    <property type="molecule type" value="Genomic_DNA"/>
</dbReference>
<dbReference type="InterPro" id="IPR004089">
    <property type="entry name" value="MCPsignal_dom"/>
</dbReference>
<sequence>MLKLLKRNQQTVKARLISAFILIAILANLSGALGFCLNIWMNDTYNEALKNYGFALADIGESRTAIADAKADLYAAIASTKATDREKAQELTKNNLDHLDALNETIKNGIVSAKVEEQYLAYTQVYESYRDTLSALAGKVGATTSQAELELLEAQAHETIEPLYQDAMTTLGAMTEDKKSSGNEAVGELDATSNTISYIAILLFVISIVAIVVITIRLNKGIAAPVRACAKRLDALAKGDLSSPVPKMKGCTEIIDMQEASITIVTTLKGIIGDEQKLLGGMSEGDFTVNSECENLYVGDFAPLLDSIKGICTRLNGTLAQIAEAAIQVDLGADQVASGTQALSQGATEQASSVEELAATINEISTAVVANAKHATKANDLATKAGESILEGNRQMNDMTAAMAAIGEASGEIGKIIKTIEDIAFQTNILALNAAVEAARAGSAGKGFAVVADEVRNLAGKSQDAAQNTTALIKNAIAAVENGTQIAGATAKAIDQVSSHTSGVVDLINDISTSSKEQADAIAQITQGVDQISSVVQTNSATAEEGAASSEELSGQARLLSELIGNFKINDKRSQDKKRFKALTTPETTEYVYEERFTGSDDKY</sequence>
<name>A0ABT1EHD7_9FIRM</name>
<keyword evidence="4" id="KW-0472">Membrane</keyword>
<keyword evidence="3" id="KW-0807">Transducer</keyword>
<dbReference type="PROSITE" id="PS50111">
    <property type="entry name" value="CHEMOTAXIS_TRANSDUC_2"/>
    <property type="match status" value="1"/>
</dbReference>
<dbReference type="PANTHER" id="PTHR43531:SF11">
    <property type="entry name" value="METHYL-ACCEPTING CHEMOTAXIS PROTEIN 3"/>
    <property type="match status" value="1"/>
</dbReference>
<feature type="domain" description="HAMP" evidence="6">
    <location>
        <begin position="220"/>
        <end position="273"/>
    </location>
</feature>
<evidence type="ECO:0000256" key="2">
    <source>
        <dbReference type="ARBA" id="ARBA00029447"/>
    </source>
</evidence>
<evidence type="ECO:0000256" key="3">
    <source>
        <dbReference type="PROSITE-ProRule" id="PRU00284"/>
    </source>
</evidence>
<dbReference type="InterPro" id="IPR003660">
    <property type="entry name" value="HAMP_dom"/>
</dbReference>
<keyword evidence="4" id="KW-0812">Transmembrane</keyword>
<protein>
    <submittedName>
        <fullName evidence="7">Methyl-accepting chemotaxis protein</fullName>
    </submittedName>
</protein>
<dbReference type="Pfam" id="PF00015">
    <property type="entry name" value="MCPsignal"/>
    <property type="match status" value="1"/>
</dbReference>
<evidence type="ECO:0000256" key="1">
    <source>
        <dbReference type="ARBA" id="ARBA00022500"/>
    </source>
</evidence>
<dbReference type="Proteomes" id="UP001523565">
    <property type="component" value="Unassembled WGS sequence"/>
</dbReference>
<accession>A0ABT1EHD7</accession>
<feature type="transmembrane region" description="Helical" evidence="4">
    <location>
        <begin position="196"/>
        <end position="218"/>
    </location>
</feature>
<keyword evidence="8" id="KW-1185">Reference proteome</keyword>
<evidence type="ECO:0000313" key="7">
    <source>
        <dbReference type="EMBL" id="MCP1109111.1"/>
    </source>
</evidence>
<comment type="caution">
    <text evidence="7">The sequence shown here is derived from an EMBL/GenBank/DDBJ whole genome shotgun (WGS) entry which is preliminary data.</text>
</comment>
<dbReference type="PROSITE" id="PS50885">
    <property type="entry name" value="HAMP"/>
    <property type="match status" value="1"/>
</dbReference>
<dbReference type="SUPFAM" id="SSF58104">
    <property type="entry name" value="Methyl-accepting chemotaxis protein (MCP) signaling domain"/>
    <property type="match status" value="1"/>
</dbReference>
<evidence type="ECO:0000259" key="5">
    <source>
        <dbReference type="PROSITE" id="PS50111"/>
    </source>
</evidence>
<keyword evidence="1" id="KW-0145">Chemotaxis</keyword>